<dbReference type="AlphaFoldDB" id="A0A4Y9YW88"/>
<accession>A0A4Y9YW88</accession>
<feature type="region of interest" description="Disordered" evidence="1">
    <location>
        <begin position="1"/>
        <end position="34"/>
    </location>
</feature>
<comment type="caution">
    <text evidence="2">The sequence shown here is derived from an EMBL/GenBank/DDBJ whole genome shotgun (WGS) entry which is preliminary data.</text>
</comment>
<evidence type="ECO:0000313" key="2">
    <source>
        <dbReference type="EMBL" id="TFY66694.1"/>
    </source>
</evidence>
<name>A0A4Y9YW88_9AGAM</name>
<gene>
    <name evidence="2" type="ORF">EVG20_g4388</name>
</gene>
<organism evidence="2 3">
    <name type="scientific">Dentipellis fragilis</name>
    <dbReference type="NCBI Taxonomy" id="205917"/>
    <lineage>
        <taxon>Eukaryota</taxon>
        <taxon>Fungi</taxon>
        <taxon>Dikarya</taxon>
        <taxon>Basidiomycota</taxon>
        <taxon>Agaricomycotina</taxon>
        <taxon>Agaricomycetes</taxon>
        <taxon>Russulales</taxon>
        <taxon>Hericiaceae</taxon>
        <taxon>Dentipellis</taxon>
    </lineage>
</organism>
<reference evidence="2 3" key="1">
    <citation type="submission" date="2019-02" db="EMBL/GenBank/DDBJ databases">
        <title>Genome sequencing of the rare red list fungi Dentipellis fragilis.</title>
        <authorList>
            <person name="Buettner E."/>
            <person name="Kellner H."/>
        </authorList>
    </citation>
    <scope>NUCLEOTIDE SEQUENCE [LARGE SCALE GENOMIC DNA]</scope>
    <source>
        <strain evidence="2 3">DSM 105465</strain>
    </source>
</reference>
<dbReference type="EMBL" id="SEOQ01000225">
    <property type="protein sequence ID" value="TFY66694.1"/>
    <property type="molecule type" value="Genomic_DNA"/>
</dbReference>
<evidence type="ECO:0000256" key="1">
    <source>
        <dbReference type="SAM" id="MobiDB-lite"/>
    </source>
</evidence>
<feature type="compositionally biased region" description="Basic residues" evidence="1">
    <location>
        <begin position="85"/>
        <end position="97"/>
    </location>
</feature>
<feature type="region of interest" description="Disordered" evidence="1">
    <location>
        <begin position="75"/>
        <end position="97"/>
    </location>
</feature>
<proteinExistence type="predicted"/>
<evidence type="ECO:0000313" key="3">
    <source>
        <dbReference type="Proteomes" id="UP000298327"/>
    </source>
</evidence>
<dbReference type="Proteomes" id="UP000298327">
    <property type="component" value="Unassembled WGS sequence"/>
</dbReference>
<sequence>MYLSDHPNLLPAEPPIPEPRASSPEGRGRGATATYAITPPGLRLLSINVNIEYPITIPHCQLDALLPAHLHKLPNQARLEPPPHAVRRPHHQRLQHR</sequence>
<keyword evidence="3" id="KW-1185">Reference proteome</keyword>
<protein>
    <submittedName>
        <fullName evidence="2">Uncharacterized protein</fullName>
    </submittedName>
</protein>